<evidence type="ECO:0000313" key="3">
    <source>
        <dbReference type="EMBL" id="RFF29660.1"/>
    </source>
</evidence>
<accession>A0A3E1K6K5</accession>
<dbReference type="Proteomes" id="UP000260351">
    <property type="component" value="Unassembled WGS sequence"/>
</dbReference>
<reference evidence="3 4" key="1">
    <citation type="submission" date="2018-08" db="EMBL/GenBank/DDBJ databases">
        <title>Wenzhouxiangella salilacus sp. nov., a novel bacterium isolated from a saline lake in Xinjiang Province, China.</title>
        <authorList>
            <person name="Han S."/>
        </authorList>
    </citation>
    <scope>NUCLEOTIDE SEQUENCE [LARGE SCALE GENOMIC DNA]</scope>
    <source>
        <strain evidence="3 4">XDB06</strain>
    </source>
</reference>
<organism evidence="3 4">
    <name type="scientific">Wenzhouxiangella sediminis</name>
    <dbReference type="NCBI Taxonomy" id="1792836"/>
    <lineage>
        <taxon>Bacteria</taxon>
        <taxon>Pseudomonadati</taxon>
        <taxon>Pseudomonadota</taxon>
        <taxon>Gammaproteobacteria</taxon>
        <taxon>Chromatiales</taxon>
        <taxon>Wenzhouxiangellaceae</taxon>
        <taxon>Wenzhouxiangella</taxon>
    </lineage>
</organism>
<evidence type="ECO:0000256" key="1">
    <source>
        <dbReference type="SAM" id="MobiDB-lite"/>
    </source>
</evidence>
<keyword evidence="2" id="KW-0732">Signal</keyword>
<feature type="chain" id="PRO_5017649565" evidence="2">
    <location>
        <begin position="25"/>
        <end position="232"/>
    </location>
</feature>
<sequence>MIRAHVLSGVAILLSLSLSVSTHAREDAQCDCSCQAYNRLQAAMQEMQERGEDGEPAMPTAAVSRLAACAGECAMAWSQCQTPQRGKRGPVASQDRPGTPQREERVPGSERTPFALGEPRQDLERFHGVYGSPDEPNRNFFVTQAQNRAMEGREIPPGYLMIGAMWGDVAPWYMKSVGEHRFEQQWTNPGAEPLVVEFETDEHGNAVAMRFVSGFLAERGEVRRQGELPEGW</sequence>
<feature type="signal peptide" evidence="2">
    <location>
        <begin position="1"/>
        <end position="24"/>
    </location>
</feature>
<feature type="region of interest" description="Disordered" evidence="1">
    <location>
        <begin position="83"/>
        <end position="115"/>
    </location>
</feature>
<dbReference type="AlphaFoldDB" id="A0A3E1K6K5"/>
<comment type="caution">
    <text evidence="3">The sequence shown here is derived from an EMBL/GenBank/DDBJ whole genome shotgun (WGS) entry which is preliminary data.</text>
</comment>
<evidence type="ECO:0000256" key="2">
    <source>
        <dbReference type="SAM" id="SignalP"/>
    </source>
</evidence>
<keyword evidence="4" id="KW-1185">Reference proteome</keyword>
<protein>
    <submittedName>
        <fullName evidence="3">Uncharacterized protein</fullName>
    </submittedName>
</protein>
<gene>
    <name evidence="3" type="ORF">DZC52_11220</name>
</gene>
<name>A0A3E1K6K5_9GAMM</name>
<dbReference type="EMBL" id="QUZK01000042">
    <property type="protein sequence ID" value="RFF29660.1"/>
    <property type="molecule type" value="Genomic_DNA"/>
</dbReference>
<proteinExistence type="predicted"/>
<evidence type="ECO:0000313" key="4">
    <source>
        <dbReference type="Proteomes" id="UP000260351"/>
    </source>
</evidence>